<comment type="subcellular location">
    <subcellularLocation>
        <location evidence="1">Nucleus</location>
    </subcellularLocation>
</comment>
<dbReference type="PROSITE" id="PS50157">
    <property type="entry name" value="ZINC_FINGER_C2H2_2"/>
    <property type="match status" value="13"/>
</dbReference>
<sequence length="2882" mass="326552">MSLVTPDLCSVPPCRTVCASYPRRSVPPVFLSKDKNATFLRQPPPHGPIHPGPGRTLGGGAHGWGCCDNPAVIIISGLVAMAISTYTQGCLPGENCTRSRTLSLIAVSIIHPTALRLARSGSLDYFWCNFSLIILIAIAIGLLSHKHDYDVRTETGGKKLSVLIAGKPWIRQVQTRRSIQVAAPSWPACSPEIAAREAHPPTAGLLTLLTTLCRDYAATCHTHSPAANIQDSKTTLGPVSAQDGLAYNFIERNFLDDEHVIGEHEPGRRFIMAEFKFRSVEMKHSGEISLEAGLGHAVLQTLSFIIRVMTEARKYHYETAPDRIGGGGTVRNGDFLVEANDAKQRLAFVWCKLGEKVPVPRREERWITNKEVNAVLSTFGGGNCPPTATFTRIRIVIVVRQGEHTSPLMLHLVVSIDDNADPVARSTLITSAMKQQHAPVAGVAAGERAEGESEMQGVVFMPQNPQQGSPPPNNPLVPDSKRARHYTAAEPRIRISRRFSHDRSKRGRHRVVATPAAGRQEFKKGDPPFYRSAELNRITDITMEVESDPAQSSKEPSTNQSSHSDSGIFSTTNTSAMETCDTDNRSDCSSPERKYVCPICETMLTSQHEFTLHIRSHNNESEVQDDKGFTCRICFKVLSSSSSLDRHVLVHSGERPFHCRYCGDTFTTNGNMHRHMRTHTHKNDNYESDASSDSNVSGSSKSTEFNNNKVESKKRKLEVTDQMNKRVENSSDNEGLQFYKCPVCDRTDFDSMVALEAHLEDNHPDYPAKCGQCNQLFQNNKLLSVHRNTVHNNTKKHTVSGFKDLTFVDFSSQKFPHIARYECEKNLHTSSDGLSFQCKTCLRAFPCTNSLEIHEKDCAFNSYPNGLDLSKTTQISEKDIRRNEFFSRLNLQDNSPEKFIPPPQISDTSTKLRQQLLAKVMTNDSSKDLADIQSIISMTTNGSLLQQLQAKSDLALKNNLESSQEINRSEQEEESQDLFAVEFRKMKLRGEFPCRLCTAVFPNLRALKGHNRAHLNGNNNGMYRCNMCPHSSIDKAALIRHMRTHNGDRPYECSLCNYAFTTKANCERHLRNRHAKTTREEVKKAIIYHPSEDPTNEDLNKLTSREDVRKVNNELSPEKLCSTPKLSELRSIIPEIVKPEMTPLIPNLLKETLNVPLSKEPPKLFSNITDIIRNENLKSLKDHRIHQNGQLSSYLPPPYNFSPKSSNVSTPHCPSSKIHVKNLEELKESSFEQSDQEGEEQDDEPMNLVLDLSKKKYTDEKKQKSETLPEDLSNKNPPNALLMRELFAQQLLKSPPKLDTAAWYASLYRNTFSGFTGWPGLPLNPLLFPSLQTPLLPQDSPDMKERLQRYQLCGGSMIADNFAERLKNFQNPANSVFSNFKVGEVKSENDVKKEELKPLSLNVESSFGDNFKLQSPIQQQQVKPDLNQSPNSVKMVIKNGVLMPKQKQRRYRTERPFTCEHCSARFTLRSNMERHIKQQHPQFWSQRQRGHLTNPGRKSQAKTSYCDLSIPNYELPKSQDFDDTKEHDKLKFAILAQHLRVNQEIKKDEDDDCALVIDENAEKSEAKTEDNQRRFEIGYERSRILEEKLRELHAKQSKPEKTKNEENQDLVPVSRLLDNASQQQFKEYFKREGEEPETGGASEEDEEGLVASGSTSEGNISGTDENKSESETAAPVKKKSAYSMAPNRVSCPFCSRKFPWSSSLRRHILTHTGQKPFKCSHCPLLFTTKSNCDRHLLRKHGNNATTITNDAVNNNTNYLMRNVPERPFKCSNCPSSTFSTYSNLKKHISCKHSTNAQGDDIKAQGYEAGSSEDEKLPSNDHKSDWEGAAKSIPDVQSVVQNSDLPFKCHLCDGSFAERQEALDHIKDKHFAEYDLLMSKNALDNSATTPEDGVHHEDEENDMRGKFPDYSNRKVICAFCMRRFWSAEDLRRHMRTHTGERPFSCDICRRRFTLKHSMLRHRKKHNVNFDSEVVNSDEDNNPNFEKFPKSENNNVQRERTEESDGNEGSDLISNLLGIRDRAFFDKVLTASADDAAKLLGVKNGDHKIEEIIEIEKLLDAEIERKRVELRSMVGDRYKDVLAASDAIKNMKTISQEIVDNIQRITNTCEDLITNGSDIDPKPLVNVDRKSDEERVLVIQVRLAIFMNEQIWTALDKGDNLTAAQFYLLAQHIHMGLSLSKKEFLNKLPLLKQIRANLQTLRNQIFDRIKQKLEFVEITAEETSSNLNALLLLKNQSTGELLSIFIDHRKTALNTVMNTSHASVRIQISAMVRCLVTTIHLLHDCFMCYGDSRKGLIWKQLENIVEDSSASTLSKIELPTTPLVGYIPDIIKQFRPKYKSDIREPVKESMGLEEWLESTKIAVKQGLENSLKLVTSVKGLHIIREEALKIELPNEWERICSESNLPDNFNVWYYFFQNLITSRARELISKKVSSIIKNLEKEIKEVLNASEGSECGETDLRWYTWVEDSSDNIVKLCEKLDGKYLDLLLDVSQYLYGKEFADDVIMLTHMKDKKKFIDKEELENHLRAESTKNSTALTVFLQDFIKSETDRSLLVAKSLMCARFLQAVINLCPHFNKCCTFNGTMEDWSRICGHFNKSSLQFWENWIEKCVQETDRRAKRRFSDVTVCSMISILLRWDSIEIQEQTEEKVFKSQIKVPLKPSLLLHDLLTKLNDDLAHVLPHTLPKQIHLHFVERNVDTILRHYKNLLDADLNQNQSLQFLFDVKFLTTFCIPRDNGGLIATSQEICDKLRAKIDPFDLDVFYSYLQNNVKRAVVQSQAILGCLLPSSAQLANLGVSEKFKDQEKEPSVLALSVPSVALPLFCTFAHQIPSQKAAAAAATDMQQTKILTPRHVKTTPKKSQDPTAALRSSAAALFGGLTTDWFS</sequence>
<feature type="domain" description="C2H2-type" evidence="11">
    <location>
        <begin position="1023"/>
        <end position="1050"/>
    </location>
</feature>
<feature type="region of interest" description="Disordered" evidence="10">
    <location>
        <begin position="1228"/>
        <end position="1247"/>
    </location>
</feature>
<feature type="region of interest" description="Disordered" evidence="10">
    <location>
        <begin position="1631"/>
        <end position="1681"/>
    </location>
</feature>
<evidence type="ECO:0000256" key="6">
    <source>
        <dbReference type="ARBA" id="ARBA00023015"/>
    </source>
</evidence>
<keyword evidence="2" id="KW-0479">Metal-binding</keyword>
<feature type="domain" description="C2H2-type" evidence="11">
    <location>
        <begin position="1051"/>
        <end position="1079"/>
    </location>
</feature>
<dbReference type="EMBL" id="JABDTM020026219">
    <property type="protein sequence ID" value="KAH0812201.1"/>
    <property type="molecule type" value="Genomic_DNA"/>
</dbReference>
<feature type="compositionally biased region" description="Basic and acidic residues" evidence="10">
    <location>
        <begin position="1594"/>
        <end position="1606"/>
    </location>
</feature>
<dbReference type="FunFam" id="3.30.160.60:FF:000682">
    <property type="entry name" value="ras-responsive element-binding protein 1 isoform X1"/>
    <property type="match status" value="1"/>
</dbReference>
<feature type="domain" description="C2H2-type" evidence="11">
    <location>
        <begin position="992"/>
        <end position="1019"/>
    </location>
</feature>
<dbReference type="FunFam" id="3.30.160.60:FF:001788">
    <property type="entry name" value="ras-responsive element-binding protein 1"/>
    <property type="match status" value="1"/>
</dbReference>
<dbReference type="FunFam" id="3.30.160.60:FF:001782">
    <property type="entry name" value="Ras-responsive element-binding protein 1a"/>
    <property type="match status" value="1"/>
</dbReference>
<dbReference type="SUPFAM" id="SSF57667">
    <property type="entry name" value="beta-beta-alpha zinc fingers"/>
    <property type="match status" value="5"/>
</dbReference>
<dbReference type="SMART" id="SM00355">
    <property type="entry name" value="ZnF_C2H2"/>
    <property type="match status" value="16"/>
</dbReference>
<dbReference type="Pfam" id="PF08700">
    <property type="entry name" value="VPS51_Exo84_N"/>
    <property type="match status" value="1"/>
</dbReference>
<evidence type="ECO:0000256" key="8">
    <source>
        <dbReference type="ARBA" id="ARBA00023242"/>
    </source>
</evidence>
<keyword evidence="3" id="KW-0677">Repeat</keyword>
<dbReference type="InterPro" id="IPR036236">
    <property type="entry name" value="Znf_C2H2_sf"/>
</dbReference>
<feature type="region of interest" description="Disordered" evidence="10">
    <location>
        <begin position="1253"/>
        <end position="1277"/>
    </location>
</feature>
<feature type="domain" description="C2H2-type" evidence="11">
    <location>
        <begin position="1689"/>
        <end position="1716"/>
    </location>
</feature>
<feature type="compositionally biased region" description="Basic and acidic residues" evidence="10">
    <location>
        <begin position="1812"/>
        <end position="1826"/>
    </location>
</feature>
<feature type="compositionally biased region" description="Basic residues" evidence="10">
    <location>
        <begin position="497"/>
        <end position="511"/>
    </location>
</feature>
<feature type="domain" description="C2H2-type" evidence="11">
    <location>
        <begin position="1914"/>
        <end position="1941"/>
    </location>
</feature>
<feature type="region of interest" description="Disordered" evidence="10">
    <location>
        <begin position="1806"/>
        <end position="1826"/>
    </location>
</feature>
<dbReference type="Proteomes" id="UP000719412">
    <property type="component" value="Unassembled WGS sequence"/>
</dbReference>
<evidence type="ECO:0000256" key="2">
    <source>
        <dbReference type="ARBA" id="ARBA00022723"/>
    </source>
</evidence>
<feature type="domain" description="C2H2-type" evidence="11">
    <location>
        <begin position="595"/>
        <end position="622"/>
    </location>
</feature>
<feature type="region of interest" description="Disordered" evidence="10">
    <location>
        <begin position="1480"/>
        <end position="1502"/>
    </location>
</feature>
<dbReference type="InterPro" id="IPR052795">
    <property type="entry name" value="RREB1"/>
</dbReference>
<feature type="region of interest" description="Disordered" evidence="10">
    <location>
        <begin position="681"/>
        <end position="716"/>
    </location>
</feature>
<dbReference type="GO" id="GO:0000978">
    <property type="term" value="F:RNA polymerase II cis-regulatory region sequence-specific DNA binding"/>
    <property type="evidence" value="ECO:0007669"/>
    <property type="project" value="TreeGrafter"/>
</dbReference>
<feature type="compositionally biased region" description="Acidic residues" evidence="10">
    <location>
        <begin position="1234"/>
        <end position="1245"/>
    </location>
</feature>
<feature type="domain" description="C2H2-type" evidence="11">
    <location>
        <begin position="1942"/>
        <end position="1964"/>
    </location>
</feature>
<dbReference type="Gene3D" id="3.30.160.60">
    <property type="entry name" value="Classic Zinc Finger"/>
    <property type="match status" value="11"/>
</dbReference>
<organism evidence="12 13">
    <name type="scientific">Tenebrio molitor</name>
    <name type="common">Yellow mealworm beetle</name>
    <dbReference type="NCBI Taxonomy" id="7067"/>
    <lineage>
        <taxon>Eukaryota</taxon>
        <taxon>Metazoa</taxon>
        <taxon>Ecdysozoa</taxon>
        <taxon>Arthropoda</taxon>
        <taxon>Hexapoda</taxon>
        <taxon>Insecta</taxon>
        <taxon>Pterygota</taxon>
        <taxon>Neoptera</taxon>
        <taxon>Endopterygota</taxon>
        <taxon>Coleoptera</taxon>
        <taxon>Polyphaga</taxon>
        <taxon>Cucujiformia</taxon>
        <taxon>Tenebrionidae</taxon>
        <taxon>Tenebrio</taxon>
    </lineage>
</organism>
<feature type="domain" description="C2H2-type" evidence="11">
    <location>
        <begin position="629"/>
        <end position="656"/>
    </location>
</feature>
<gene>
    <name evidence="12" type="ORF">GEV33_010589</name>
</gene>
<feature type="domain" description="C2H2-type" evidence="11">
    <location>
        <begin position="657"/>
        <end position="684"/>
    </location>
</feature>
<proteinExistence type="predicted"/>
<feature type="region of interest" description="Disordered" evidence="10">
    <location>
        <begin position="1971"/>
        <end position="2007"/>
    </location>
</feature>
<feature type="domain" description="C2H2-type" evidence="11">
    <location>
        <begin position="1457"/>
        <end position="1480"/>
    </location>
</feature>
<feature type="domain" description="C2H2-type" evidence="11">
    <location>
        <begin position="1846"/>
        <end position="1874"/>
    </location>
</feature>
<keyword evidence="4 9" id="KW-0863">Zinc-finger</keyword>
<keyword evidence="7" id="KW-0804">Transcription</keyword>
<evidence type="ECO:0000259" key="11">
    <source>
        <dbReference type="PROSITE" id="PS50157"/>
    </source>
</evidence>
<feature type="region of interest" description="Disordered" evidence="10">
    <location>
        <begin position="545"/>
        <end position="574"/>
    </location>
</feature>
<evidence type="ECO:0000256" key="9">
    <source>
        <dbReference type="PROSITE-ProRule" id="PRU00042"/>
    </source>
</evidence>
<keyword evidence="13" id="KW-1185">Reference proteome</keyword>
<feature type="compositionally biased region" description="Acidic residues" evidence="10">
    <location>
        <begin position="1634"/>
        <end position="1648"/>
    </location>
</feature>
<feature type="region of interest" description="Disordered" evidence="10">
    <location>
        <begin position="1196"/>
        <end position="1215"/>
    </location>
</feature>
<keyword evidence="8" id="KW-0539">Nucleus</keyword>
<feature type="compositionally biased region" description="Polar residues" evidence="10">
    <location>
        <begin position="1652"/>
        <end position="1663"/>
    </location>
</feature>
<protein>
    <recommendedName>
        <fullName evidence="11">C2H2-type domain-containing protein</fullName>
    </recommendedName>
</protein>
<name>A0A8J6HDH5_TENMO</name>
<dbReference type="GO" id="GO:0001228">
    <property type="term" value="F:DNA-binding transcription activator activity, RNA polymerase II-specific"/>
    <property type="evidence" value="ECO:0007669"/>
    <property type="project" value="TreeGrafter"/>
</dbReference>
<dbReference type="FunFam" id="3.30.160.60:FF:001289">
    <property type="entry name" value="Zinc finger protein 574"/>
    <property type="match status" value="1"/>
</dbReference>
<dbReference type="InterPro" id="IPR013087">
    <property type="entry name" value="Znf_C2H2_type"/>
</dbReference>
<dbReference type="PANTHER" id="PTHR46451:SF1">
    <property type="entry name" value="RAS-RESPONSIVE ELEMENT-BINDING PROTEIN 1"/>
    <property type="match status" value="1"/>
</dbReference>
<evidence type="ECO:0000256" key="1">
    <source>
        <dbReference type="ARBA" id="ARBA00004123"/>
    </source>
</evidence>
<feature type="domain" description="C2H2-type" evidence="11">
    <location>
        <begin position="836"/>
        <end position="864"/>
    </location>
</feature>
<feature type="region of interest" description="Disordered" evidence="10">
    <location>
        <begin position="1594"/>
        <end position="1617"/>
    </location>
</feature>
<dbReference type="GO" id="GO:0005634">
    <property type="term" value="C:nucleus"/>
    <property type="evidence" value="ECO:0007669"/>
    <property type="project" value="UniProtKB-SubCell"/>
</dbReference>
<evidence type="ECO:0000313" key="13">
    <source>
        <dbReference type="Proteomes" id="UP000719412"/>
    </source>
</evidence>
<feature type="compositionally biased region" description="Polar residues" evidence="10">
    <location>
        <begin position="549"/>
        <end position="574"/>
    </location>
</feature>
<feature type="compositionally biased region" description="Basic and acidic residues" evidence="10">
    <location>
        <begin position="1253"/>
        <end position="1267"/>
    </location>
</feature>
<evidence type="ECO:0000256" key="3">
    <source>
        <dbReference type="ARBA" id="ARBA00022737"/>
    </source>
</evidence>
<evidence type="ECO:0000256" key="4">
    <source>
        <dbReference type="ARBA" id="ARBA00022771"/>
    </source>
</evidence>
<dbReference type="FunFam" id="3.30.160.60:FF:002512">
    <property type="entry name" value="Pebbled, isoform A"/>
    <property type="match status" value="1"/>
</dbReference>
<feature type="compositionally biased region" description="Low complexity" evidence="10">
    <location>
        <begin position="688"/>
        <end position="702"/>
    </location>
</feature>
<keyword evidence="6" id="KW-0805">Transcription regulation</keyword>
<evidence type="ECO:0000313" key="12">
    <source>
        <dbReference type="EMBL" id="KAH0812201.1"/>
    </source>
</evidence>
<dbReference type="FunFam" id="3.30.160.60:FF:002095">
    <property type="entry name" value="ras-responsive element-binding protein 1"/>
    <property type="match status" value="1"/>
</dbReference>
<feature type="region of interest" description="Disordered" evidence="10">
    <location>
        <begin position="497"/>
        <end position="530"/>
    </location>
</feature>
<feature type="compositionally biased region" description="Polar residues" evidence="10">
    <location>
        <begin position="1202"/>
        <end position="1213"/>
    </location>
</feature>
<dbReference type="GO" id="GO:0008270">
    <property type="term" value="F:zinc ion binding"/>
    <property type="evidence" value="ECO:0007669"/>
    <property type="project" value="UniProtKB-KW"/>
</dbReference>
<dbReference type="PANTHER" id="PTHR46451">
    <property type="entry name" value="RAS-RESPONSIVE ELEMENT-BINDING PROTEIN 1"/>
    <property type="match status" value="1"/>
</dbReference>
<keyword evidence="5" id="KW-0862">Zinc</keyword>
<reference evidence="12" key="2">
    <citation type="submission" date="2021-08" db="EMBL/GenBank/DDBJ databases">
        <authorList>
            <person name="Eriksson T."/>
        </authorList>
    </citation>
    <scope>NUCLEOTIDE SEQUENCE</scope>
    <source>
        <strain evidence="12">Stoneville</strain>
        <tissue evidence="12">Whole head</tissue>
    </source>
</reference>
<comment type="caution">
    <text evidence="12">The sequence shown here is derived from an EMBL/GenBank/DDBJ whole genome shotgun (WGS) entry which is preliminary data.</text>
</comment>
<reference evidence="12" key="1">
    <citation type="journal article" date="2020" name="J Insects Food Feed">
        <title>The yellow mealworm (Tenebrio molitor) genome: a resource for the emerging insects as food and feed industry.</title>
        <authorList>
            <person name="Eriksson T."/>
            <person name="Andere A."/>
            <person name="Kelstrup H."/>
            <person name="Emery V."/>
            <person name="Picard C."/>
        </authorList>
    </citation>
    <scope>NUCLEOTIDE SEQUENCE</scope>
    <source>
        <strain evidence="12">Stoneville</strain>
        <tissue evidence="12">Whole head</tissue>
    </source>
</reference>
<feature type="domain" description="C2H2-type" evidence="11">
    <location>
        <begin position="768"/>
        <end position="796"/>
    </location>
</feature>
<evidence type="ECO:0000256" key="5">
    <source>
        <dbReference type="ARBA" id="ARBA00022833"/>
    </source>
</evidence>
<evidence type="ECO:0000256" key="7">
    <source>
        <dbReference type="ARBA" id="ARBA00023163"/>
    </source>
</evidence>
<accession>A0A8J6HDH5</accession>
<dbReference type="PROSITE" id="PS00028">
    <property type="entry name" value="ZINC_FINGER_C2H2_1"/>
    <property type="match status" value="12"/>
</dbReference>
<evidence type="ECO:0000256" key="10">
    <source>
        <dbReference type="SAM" id="MobiDB-lite"/>
    </source>
</evidence>
<dbReference type="Pfam" id="PF00096">
    <property type="entry name" value="zf-C2H2"/>
    <property type="match status" value="1"/>
</dbReference>